<evidence type="ECO:0000313" key="5">
    <source>
        <dbReference type="Proteomes" id="UP000464053"/>
    </source>
</evidence>
<dbReference type="AlphaFoldDB" id="A0A6P1Q3Q7"/>
<evidence type="ECO:0000259" key="2">
    <source>
        <dbReference type="Pfam" id="PF18276"/>
    </source>
</evidence>
<dbReference type="EMBL" id="CP028271">
    <property type="protein sequence ID" value="QHM72687.1"/>
    <property type="molecule type" value="Genomic_DNA"/>
</dbReference>
<dbReference type="Pfam" id="PF18276">
    <property type="entry name" value="TcA_TcB_BD"/>
    <property type="match status" value="2"/>
</dbReference>
<feature type="domain" description="ABC toxin N-terminal" evidence="3">
    <location>
        <begin position="9"/>
        <end position="141"/>
    </location>
</feature>
<sequence length="1237" mass="137979">MSISLFNQNLKEARRDALVSHYLATHDFSSLPEGSSVTTADDLYEYLLLDTKISNAVTTSRLAEAISSLQLFIHRSLEGYEGKLADTATPYLAQDAFLNNWDQYNKRYSTWAGKEKLRFYAGNYVEPSLRIGKTELFEKLENTLNQGKLTSIAAKNSLVSFVADMDDFAYMKFLCATPGNKDNVLFITGFLNEKYYGRKVLLDTSIHNDDCKPILWEGWQSLPPNIKDPIKNVVVLNYKSNNLQCSWSSYDKLINDGSGLGYLIRNYTWVLKRNGNWQLTHTEVENTFINSHSYEASCNNIDEKTYNMFFSHQGGEGNKYHLKGVLSYDIKARELVIKNVEQLSENTKLQLVVELDGEAISDRINPGNTFSQLIPLDKGETLTIAAYDSYNRYASRLDFKLKIDSNFSSPYSFSEKDTSNNVWLVDANNQQKYFTVDTASLFGQLSENLEANTENLLTYENQKLIADNGLWYYNGDKNVVGGGAFSGPYSQYLWELFFHAPYLIATRFATEQRFEEAERWYKYIFNSAGYRDEDGHILTDENGQPRYWNCYPLQQDVAWDSLTDMPASTDPDVIATADPMHYKLAIFQHTLDLLIARGDAAYRLLERDTLTEAKMYYIQAQQLLGPRPDIRMTNTWDNPTLSAEADVIQDPVTRSGEGVPLTFAQWLRAGDANEMGDGDFLPPYNDVLLAYWDKLDIRLYNLRHNLSLDGQPLSLPLFAAPVDPAELHRQQSGGNGIQGDVSPADRADTGWRYPLLAVKAQEAVSRLREFGSGLLAALEKQDSEKVTMLLQSQQSSVLGLQQEIAQNNLDSLNAELAALNSSREGLVLNQKYYTSLINGDLSAAEVAGLALRGGSMVGNTAAAIALFPAGVMRAIPNIFGLANGGHDLGAPVEAAAQGLQVSAQVLDQAAAISEITASYRRRAEDWRQQSELAAKSIEETDNRIDSLKAQIAMQQKQIALAEMEYANQQAYLDLYNSCFTGLTLYSWMVSRLSSLYYQLYDATIPVCIQAREALKREFGSSKTDSIFSTPVWNDLYQGLLAGEGLTTELQKLENVWIQNSANGLEATRTVSLAAVRGEESGSLSAAIADVLNKGTDKSAVGKLTLENNIFSAVLDMSTLQLADDYGPTSSNKTLFTKSIAVTLPTLLGPYQDIAATLSDDKGTVATLSHGIQDTGRFVVNFDDSRFLPFEGRDPRTMTLTLSIFNVKDAGDAAPNQRSIVENLSDIIFHIRYIMRNR</sequence>
<dbReference type="Pfam" id="PF20220">
    <property type="entry name" value="ABC_toxin_N"/>
    <property type="match status" value="1"/>
</dbReference>
<gene>
    <name evidence="4" type="ORF">C7M51_03005</name>
</gene>
<name>A0A6P1Q3Q7_9GAMM</name>
<evidence type="ECO:0000313" key="4">
    <source>
        <dbReference type="EMBL" id="QHM72687.1"/>
    </source>
</evidence>
<feature type="domain" description="Tc toxin complex TcA C-terminal TcB-binding" evidence="2">
    <location>
        <begin position="944"/>
        <end position="1076"/>
    </location>
</feature>
<feature type="coiled-coil region" evidence="1">
    <location>
        <begin position="802"/>
        <end position="829"/>
    </location>
</feature>
<dbReference type="KEGG" id="mint:C7M51_03005"/>
<feature type="coiled-coil region" evidence="1">
    <location>
        <begin position="937"/>
        <end position="964"/>
    </location>
</feature>
<dbReference type="OrthoDB" id="9781691at2"/>
<feature type="domain" description="Tc toxin complex TcA C-terminal TcB-binding" evidence="2">
    <location>
        <begin position="1166"/>
        <end position="1232"/>
    </location>
</feature>
<dbReference type="RefSeq" id="WP_160622478.1">
    <property type="nucleotide sequence ID" value="NZ_CP028271.1"/>
</dbReference>
<dbReference type="InterPro" id="IPR040840">
    <property type="entry name" value="TcA_TcB_BD"/>
</dbReference>
<evidence type="ECO:0000259" key="3">
    <source>
        <dbReference type="Pfam" id="PF20220"/>
    </source>
</evidence>
<proteinExistence type="predicted"/>
<keyword evidence="5" id="KW-1185">Reference proteome</keyword>
<accession>A0A6P1Q3Q7</accession>
<protein>
    <submittedName>
        <fullName evidence="4">Uncharacterized protein</fullName>
    </submittedName>
</protein>
<keyword evidence="1" id="KW-0175">Coiled coil</keyword>
<dbReference type="InterPro" id="IPR046839">
    <property type="entry name" value="ABC_toxin_N"/>
</dbReference>
<organism evidence="4 5">
    <name type="scientific">Mixta intestinalis</name>
    <dbReference type="NCBI Taxonomy" id="1615494"/>
    <lineage>
        <taxon>Bacteria</taxon>
        <taxon>Pseudomonadati</taxon>
        <taxon>Pseudomonadota</taxon>
        <taxon>Gammaproteobacteria</taxon>
        <taxon>Enterobacterales</taxon>
        <taxon>Erwiniaceae</taxon>
        <taxon>Mixta</taxon>
    </lineage>
</organism>
<reference evidence="4 5" key="1">
    <citation type="submission" date="2018-03" db="EMBL/GenBank/DDBJ databases">
        <title>Pantoea intestinalis SRCM103226 isolated form the mealworm.</title>
        <authorList>
            <person name="Jeong D.-Y."/>
            <person name="Kim J.W."/>
        </authorList>
    </citation>
    <scope>NUCLEOTIDE SEQUENCE [LARGE SCALE GENOMIC DNA]</scope>
    <source>
        <strain evidence="4 5">SRCM103226</strain>
    </source>
</reference>
<dbReference type="Proteomes" id="UP000464053">
    <property type="component" value="Chromosome"/>
</dbReference>
<evidence type="ECO:0000256" key="1">
    <source>
        <dbReference type="SAM" id="Coils"/>
    </source>
</evidence>